<dbReference type="PANTHER" id="PTHR42841">
    <property type="entry name" value="AMINE OXIDASE"/>
    <property type="match status" value="1"/>
</dbReference>
<accession>A0ABW2G746</accession>
<reference evidence="3" key="1">
    <citation type="journal article" date="2019" name="Int. J. Syst. Evol. Microbiol.">
        <title>The Global Catalogue of Microorganisms (GCM) 10K type strain sequencing project: providing services to taxonomists for standard genome sequencing and annotation.</title>
        <authorList>
            <consortium name="The Broad Institute Genomics Platform"/>
            <consortium name="The Broad Institute Genome Sequencing Center for Infectious Disease"/>
            <person name="Wu L."/>
            <person name="Ma J."/>
        </authorList>
    </citation>
    <scope>NUCLEOTIDE SEQUENCE [LARGE SCALE GENOMIC DNA]</scope>
    <source>
        <strain evidence="3">CGMCC 1.12859</strain>
    </source>
</reference>
<dbReference type="EMBL" id="JBHTAJ010000079">
    <property type="protein sequence ID" value="MFC7183821.1"/>
    <property type="molecule type" value="Genomic_DNA"/>
</dbReference>
<comment type="caution">
    <text evidence="2">The sequence shown here is derived from an EMBL/GenBank/DDBJ whole genome shotgun (WGS) entry which is preliminary data.</text>
</comment>
<gene>
    <name evidence="2" type="ORF">ACFQMG_30170</name>
</gene>
<keyword evidence="3" id="KW-1185">Reference proteome</keyword>
<proteinExistence type="predicted"/>
<name>A0ABW2G746_9ACTN</name>
<dbReference type="Gene3D" id="3.50.50.60">
    <property type="entry name" value="FAD/NAD(P)-binding domain"/>
    <property type="match status" value="1"/>
</dbReference>
<evidence type="ECO:0000259" key="1">
    <source>
        <dbReference type="Pfam" id="PF01593"/>
    </source>
</evidence>
<dbReference type="Proteomes" id="UP001596435">
    <property type="component" value="Unassembled WGS sequence"/>
</dbReference>
<dbReference type="RefSeq" id="WP_345708611.1">
    <property type="nucleotide sequence ID" value="NZ_BAABKV010000001.1"/>
</dbReference>
<feature type="domain" description="Amine oxidase" evidence="1">
    <location>
        <begin position="18"/>
        <end position="405"/>
    </location>
</feature>
<sequence length="411" mass="42834">MAPGTAAVDVIVAGAGAAGLACAQDLYAAGLRVLVVEASDAVGGRMRTDALRGFRLDRGFQVFNTAYPQVRRRLALKDLRLHPFTPGFVLSGARGRYRFADPTRRPDQAADLLPGRLAPLRDVLALGLLGARDMVLPAALLRCGPDVPTERALRRVLSARTVDEVMRPFLAGVFLENGLETSSRYFHLVWRSMLRGTLCLPEQGIGAVPRALAAALPPGTVRLEAPVAALTADGVVLGDGTELAARTVVVATEAAAAARLLPGLAVPPARSVTTLYHAAPVSPLAEPTLVVDSDGVVLNSVVLSEVVPGCAGDGRALVSTSVLGTAADEPTVRARLAELYEADTSGWEHLADYPIAAALPAMPAPHPLSRSTRFGPGRYVCGDHRATGSVQGALGSGARAAREVLADLGLR</sequence>
<dbReference type="InterPro" id="IPR002937">
    <property type="entry name" value="Amino_oxidase"/>
</dbReference>
<evidence type="ECO:0000313" key="2">
    <source>
        <dbReference type="EMBL" id="MFC7183821.1"/>
    </source>
</evidence>
<dbReference type="InterPro" id="IPR036188">
    <property type="entry name" value="FAD/NAD-bd_sf"/>
</dbReference>
<dbReference type="SUPFAM" id="SSF51905">
    <property type="entry name" value="FAD/NAD(P)-binding domain"/>
    <property type="match status" value="1"/>
</dbReference>
<evidence type="ECO:0000313" key="3">
    <source>
        <dbReference type="Proteomes" id="UP001596435"/>
    </source>
</evidence>
<dbReference type="Pfam" id="PF01593">
    <property type="entry name" value="Amino_oxidase"/>
    <property type="match status" value="1"/>
</dbReference>
<protein>
    <submittedName>
        <fullName evidence="2">FAD-dependent oxidoreductase</fullName>
    </submittedName>
</protein>
<organism evidence="2 3">
    <name type="scientific">Kitasatospora paranensis</name>
    <dbReference type="NCBI Taxonomy" id="258053"/>
    <lineage>
        <taxon>Bacteria</taxon>
        <taxon>Bacillati</taxon>
        <taxon>Actinomycetota</taxon>
        <taxon>Actinomycetes</taxon>
        <taxon>Kitasatosporales</taxon>
        <taxon>Streptomycetaceae</taxon>
        <taxon>Kitasatospora</taxon>
    </lineage>
</organism>